<feature type="compositionally biased region" description="Basic and acidic residues" evidence="1">
    <location>
        <begin position="81"/>
        <end position="94"/>
    </location>
</feature>
<proteinExistence type="predicted"/>
<evidence type="ECO:0000313" key="2">
    <source>
        <dbReference type="EMBL" id="SDI82193.1"/>
    </source>
</evidence>
<dbReference type="Proteomes" id="UP000199093">
    <property type="component" value="Unassembled WGS sequence"/>
</dbReference>
<dbReference type="EMBL" id="FNEJ01000010">
    <property type="protein sequence ID" value="SDI82193.1"/>
    <property type="molecule type" value="Genomic_DNA"/>
</dbReference>
<accession>A0A1G8NPQ7</accession>
<organism evidence="2 3">
    <name type="scientific">Salipiger marinus</name>
    <dbReference type="NCBI Taxonomy" id="555512"/>
    <lineage>
        <taxon>Bacteria</taxon>
        <taxon>Pseudomonadati</taxon>
        <taxon>Pseudomonadota</taxon>
        <taxon>Alphaproteobacteria</taxon>
        <taxon>Rhodobacterales</taxon>
        <taxon>Roseobacteraceae</taxon>
        <taxon>Salipiger</taxon>
    </lineage>
</organism>
<dbReference type="STRING" id="555512.SAMN04487993_1010187"/>
<gene>
    <name evidence="2" type="ORF">SAMN04487993_1010187</name>
</gene>
<dbReference type="OrthoDB" id="7862430at2"/>
<dbReference type="AlphaFoldDB" id="A0A1G8NPQ7"/>
<dbReference type="RefSeq" id="WP_089847781.1">
    <property type="nucleotide sequence ID" value="NZ_FNEJ01000010.1"/>
</dbReference>
<keyword evidence="3" id="KW-1185">Reference proteome</keyword>
<reference evidence="3" key="1">
    <citation type="submission" date="2016-10" db="EMBL/GenBank/DDBJ databases">
        <authorList>
            <person name="Varghese N."/>
            <person name="Submissions S."/>
        </authorList>
    </citation>
    <scope>NUCLEOTIDE SEQUENCE [LARGE SCALE GENOMIC DNA]</scope>
    <source>
        <strain evidence="3">DSM 26424</strain>
    </source>
</reference>
<evidence type="ECO:0000313" key="3">
    <source>
        <dbReference type="Proteomes" id="UP000199093"/>
    </source>
</evidence>
<feature type="region of interest" description="Disordered" evidence="1">
    <location>
        <begin position="72"/>
        <end position="95"/>
    </location>
</feature>
<evidence type="ECO:0000256" key="1">
    <source>
        <dbReference type="SAM" id="MobiDB-lite"/>
    </source>
</evidence>
<sequence length="104" mass="11676">MTESQTQIGDMRYNAAEQRFEALVTFHTDAGRVRVASSFDAPVTTQPDAAERVLLARALAALDQPGTLQSRMTMENSSQRDVMRPRAMGDERRKSGWLSWFRAA</sequence>
<protein>
    <submittedName>
        <fullName evidence="2">Uncharacterized protein</fullName>
    </submittedName>
</protein>
<name>A0A1G8NPQ7_9RHOB</name>